<protein>
    <submittedName>
        <fullName evidence="2">Uncharacterized protein</fullName>
    </submittedName>
</protein>
<gene>
    <name evidence="2" type="ORF">DFH08DRAFT_708186</name>
</gene>
<dbReference type="EMBL" id="JARIHO010000034">
    <property type="protein sequence ID" value="KAJ7333306.1"/>
    <property type="molecule type" value="Genomic_DNA"/>
</dbReference>
<dbReference type="AlphaFoldDB" id="A0AAD6ZQ30"/>
<organism evidence="2 3">
    <name type="scientific">Mycena albidolilacea</name>
    <dbReference type="NCBI Taxonomy" id="1033008"/>
    <lineage>
        <taxon>Eukaryota</taxon>
        <taxon>Fungi</taxon>
        <taxon>Dikarya</taxon>
        <taxon>Basidiomycota</taxon>
        <taxon>Agaricomycotina</taxon>
        <taxon>Agaricomycetes</taxon>
        <taxon>Agaricomycetidae</taxon>
        <taxon>Agaricales</taxon>
        <taxon>Marasmiineae</taxon>
        <taxon>Mycenaceae</taxon>
        <taxon>Mycena</taxon>
    </lineage>
</organism>
<accession>A0AAD6ZQ30</accession>
<comment type="caution">
    <text evidence="2">The sequence shown here is derived from an EMBL/GenBank/DDBJ whole genome shotgun (WGS) entry which is preliminary data.</text>
</comment>
<evidence type="ECO:0000313" key="2">
    <source>
        <dbReference type="EMBL" id="KAJ7333306.1"/>
    </source>
</evidence>
<proteinExistence type="predicted"/>
<name>A0AAD6ZQ30_9AGAR</name>
<keyword evidence="3" id="KW-1185">Reference proteome</keyword>
<evidence type="ECO:0000256" key="1">
    <source>
        <dbReference type="SAM" id="MobiDB-lite"/>
    </source>
</evidence>
<dbReference type="Proteomes" id="UP001218218">
    <property type="component" value="Unassembled WGS sequence"/>
</dbReference>
<evidence type="ECO:0000313" key="3">
    <source>
        <dbReference type="Proteomes" id="UP001218218"/>
    </source>
</evidence>
<feature type="region of interest" description="Disordered" evidence="1">
    <location>
        <begin position="99"/>
        <end position="119"/>
    </location>
</feature>
<feature type="compositionally biased region" description="Polar residues" evidence="1">
    <location>
        <begin position="239"/>
        <end position="251"/>
    </location>
</feature>
<sequence>MRAAVDSLATTSASFLTSSSPLKSMSAPPAFKPYTISPIKAESRYSGLFHCTPQTAQEVELLEALQESENRDSSRKQSMLEMQASTVVAGIYNSKAQSQLQAAEQRKRRKTGNRKMGDGKAKYFSGDAFFKMCEADEQKKLDEAAEKERRLAEREVQTGRIATWQDANNAIQSRNVDKRAKYAAGVTAWEVEKTAAKAKKHRTRWLKPKLADYEIEALLPRSKKNIQDEQDEDEEENSVHGSQSGSELADD</sequence>
<reference evidence="2" key="1">
    <citation type="submission" date="2023-03" db="EMBL/GenBank/DDBJ databases">
        <title>Massive genome expansion in bonnet fungi (Mycena s.s.) driven by repeated elements and novel gene families across ecological guilds.</title>
        <authorList>
            <consortium name="Lawrence Berkeley National Laboratory"/>
            <person name="Harder C.B."/>
            <person name="Miyauchi S."/>
            <person name="Viragh M."/>
            <person name="Kuo A."/>
            <person name="Thoen E."/>
            <person name="Andreopoulos B."/>
            <person name="Lu D."/>
            <person name="Skrede I."/>
            <person name="Drula E."/>
            <person name="Henrissat B."/>
            <person name="Morin E."/>
            <person name="Kohler A."/>
            <person name="Barry K."/>
            <person name="LaButti K."/>
            <person name="Morin E."/>
            <person name="Salamov A."/>
            <person name="Lipzen A."/>
            <person name="Mereny Z."/>
            <person name="Hegedus B."/>
            <person name="Baldrian P."/>
            <person name="Stursova M."/>
            <person name="Weitz H."/>
            <person name="Taylor A."/>
            <person name="Grigoriev I.V."/>
            <person name="Nagy L.G."/>
            <person name="Martin F."/>
            <person name="Kauserud H."/>
        </authorList>
    </citation>
    <scope>NUCLEOTIDE SEQUENCE</scope>
    <source>
        <strain evidence="2">CBHHK002</strain>
    </source>
</reference>
<feature type="region of interest" description="Disordered" evidence="1">
    <location>
        <begin position="221"/>
        <end position="251"/>
    </location>
</feature>